<dbReference type="InParanoid" id="A0A1Z5KSY1"/>
<feature type="region of interest" description="Disordered" evidence="1">
    <location>
        <begin position="274"/>
        <end position="313"/>
    </location>
</feature>
<name>A0A1Z5KSY1_FISSO</name>
<organism evidence="2 3">
    <name type="scientific">Fistulifera solaris</name>
    <name type="common">Oleaginous diatom</name>
    <dbReference type="NCBI Taxonomy" id="1519565"/>
    <lineage>
        <taxon>Eukaryota</taxon>
        <taxon>Sar</taxon>
        <taxon>Stramenopiles</taxon>
        <taxon>Ochrophyta</taxon>
        <taxon>Bacillariophyta</taxon>
        <taxon>Bacillariophyceae</taxon>
        <taxon>Bacillariophycidae</taxon>
        <taxon>Naviculales</taxon>
        <taxon>Naviculaceae</taxon>
        <taxon>Fistulifera</taxon>
    </lineage>
</organism>
<dbReference type="EMBL" id="BDSP01000286">
    <property type="protein sequence ID" value="GAX29202.1"/>
    <property type="molecule type" value="Genomic_DNA"/>
</dbReference>
<comment type="caution">
    <text evidence="2">The sequence shown here is derived from an EMBL/GenBank/DDBJ whole genome shotgun (WGS) entry which is preliminary data.</text>
</comment>
<dbReference type="AlphaFoldDB" id="A0A1Z5KSY1"/>
<evidence type="ECO:0000313" key="2">
    <source>
        <dbReference type="EMBL" id="GAX29202.1"/>
    </source>
</evidence>
<evidence type="ECO:0000256" key="1">
    <source>
        <dbReference type="SAM" id="MobiDB-lite"/>
    </source>
</evidence>
<dbReference type="OrthoDB" id="49105at2759"/>
<dbReference type="Proteomes" id="UP000198406">
    <property type="component" value="Unassembled WGS sequence"/>
</dbReference>
<feature type="region of interest" description="Disordered" evidence="1">
    <location>
        <begin position="1"/>
        <end position="29"/>
    </location>
</feature>
<evidence type="ECO:0000313" key="3">
    <source>
        <dbReference type="Proteomes" id="UP000198406"/>
    </source>
</evidence>
<reference evidence="2 3" key="1">
    <citation type="journal article" date="2015" name="Plant Cell">
        <title>Oil accumulation by the oleaginous diatom Fistulifera solaris as revealed by the genome and transcriptome.</title>
        <authorList>
            <person name="Tanaka T."/>
            <person name="Maeda Y."/>
            <person name="Veluchamy A."/>
            <person name="Tanaka M."/>
            <person name="Abida H."/>
            <person name="Marechal E."/>
            <person name="Bowler C."/>
            <person name="Muto M."/>
            <person name="Sunaga Y."/>
            <person name="Tanaka M."/>
            <person name="Yoshino T."/>
            <person name="Taniguchi T."/>
            <person name="Fukuda Y."/>
            <person name="Nemoto M."/>
            <person name="Matsumoto M."/>
            <person name="Wong P.S."/>
            <person name="Aburatani S."/>
            <person name="Fujibuchi W."/>
        </authorList>
    </citation>
    <scope>NUCLEOTIDE SEQUENCE [LARGE SCALE GENOMIC DNA]</scope>
    <source>
        <strain evidence="2 3">JPCC DA0580</strain>
    </source>
</reference>
<keyword evidence="3" id="KW-1185">Reference proteome</keyword>
<sequence>MQAKSAKRGTSRWGDRVDSCSTVEENRPAPLTSEIAEMPGLPVIDHLSQASPANGKFRRVSFASVRIKQYERILGDHPSCSAGAPIAIGWTVLHDESVEIDEYEQERAVYRKMSMAKLILRREERETILTEWGVTNREMVASIRRNAKVKRQRRRTAQTSCYDGLEEAIEKASRQIKNSLMQSVSFRRSSKFSNDNLSNQHILPGRYSERSSETSDSDTSSFANRMRNASNQQPSNSNHSNELRHVSQSLTDLFLSAASERLHPSFIKSDCSAMNASPPKRVLRSEPSTSSFSNNEMTELSSRTSGDISQDATFPQNSIGNYCEWEETESSVASIVDCDFGSEEFSDNTL</sequence>
<feature type="region of interest" description="Disordered" evidence="1">
    <location>
        <begin position="190"/>
        <end position="222"/>
    </location>
</feature>
<protein>
    <submittedName>
        <fullName evidence="2">Uncharacterized protein</fullName>
    </submittedName>
</protein>
<feature type="compositionally biased region" description="Basic residues" evidence="1">
    <location>
        <begin position="1"/>
        <end position="10"/>
    </location>
</feature>
<gene>
    <name evidence="2" type="ORF">FisN_28Lh031</name>
</gene>
<feature type="compositionally biased region" description="Polar residues" evidence="1">
    <location>
        <begin position="286"/>
        <end position="313"/>
    </location>
</feature>
<accession>A0A1Z5KSY1</accession>
<proteinExistence type="predicted"/>
<feature type="compositionally biased region" description="Polar residues" evidence="1">
    <location>
        <begin position="190"/>
        <end position="201"/>
    </location>
</feature>